<dbReference type="PANTHER" id="PTHR36688:SF2">
    <property type="entry name" value="ENDONUCLEASE_EXONUCLEASE_PHOSPHATASE DOMAIN-CONTAINING PROTEIN"/>
    <property type="match status" value="1"/>
</dbReference>
<dbReference type="InterPro" id="IPR002156">
    <property type="entry name" value="RNaseH_domain"/>
</dbReference>
<evidence type="ECO:0000313" key="4">
    <source>
        <dbReference type="EMBL" id="CAK1581899.1"/>
    </source>
</evidence>
<dbReference type="GO" id="GO:0004523">
    <property type="term" value="F:RNA-DNA hybrid ribonuclease activity"/>
    <property type="evidence" value="ECO:0007669"/>
    <property type="project" value="InterPro"/>
</dbReference>
<dbReference type="Pfam" id="PF00078">
    <property type="entry name" value="RVT_1"/>
    <property type="match status" value="1"/>
</dbReference>
<dbReference type="PROSITE" id="PS50878">
    <property type="entry name" value="RT_POL"/>
    <property type="match status" value="1"/>
</dbReference>
<dbReference type="PANTHER" id="PTHR36688">
    <property type="entry name" value="ENDO/EXONUCLEASE/PHOSPHATASE DOMAIN-CONTAINING PROTEIN"/>
    <property type="match status" value="1"/>
</dbReference>
<evidence type="ECO:0000256" key="1">
    <source>
        <dbReference type="SAM" id="MobiDB-lite"/>
    </source>
</evidence>
<gene>
    <name evidence="4" type="ORF">PARMNEM_LOCUS3509</name>
</gene>
<accession>A0AAV1KHV1</accession>
<dbReference type="InterPro" id="IPR043502">
    <property type="entry name" value="DNA/RNA_pol_sf"/>
</dbReference>
<dbReference type="Proteomes" id="UP001314205">
    <property type="component" value="Unassembled WGS sequence"/>
</dbReference>
<dbReference type="PROSITE" id="PS50879">
    <property type="entry name" value="RNASE_H_1"/>
    <property type="match status" value="1"/>
</dbReference>
<dbReference type="GO" id="GO:0003676">
    <property type="term" value="F:nucleic acid binding"/>
    <property type="evidence" value="ECO:0007669"/>
    <property type="project" value="InterPro"/>
</dbReference>
<feature type="domain" description="Reverse transcriptase" evidence="2">
    <location>
        <begin position="414"/>
        <end position="687"/>
    </location>
</feature>
<dbReference type="CDD" id="cd01650">
    <property type="entry name" value="RT_nLTR_like"/>
    <property type="match status" value="1"/>
</dbReference>
<dbReference type="AlphaFoldDB" id="A0AAV1KHV1"/>
<feature type="region of interest" description="Disordered" evidence="1">
    <location>
        <begin position="1"/>
        <end position="25"/>
    </location>
</feature>
<dbReference type="InterPro" id="IPR012337">
    <property type="entry name" value="RNaseH-like_sf"/>
</dbReference>
<keyword evidence="5" id="KW-1185">Reference proteome</keyword>
<protein>
    <submittedName>
        <fullName evidence="4">Uncharacterized protein</fullName>
    </submittedName>
</protein>
<dbReference type="SUPFAM" id="SSF56672">
    <property type="entry name" value="DNA/RNA polymerases"/>
    <property type="match status" value="1"/>
</dbReference>
<dbReference type="GO" id="GO:0042575">
    <property type="term" value="C:DNA polymerase complex"/>
    <property type="evidence" value="ECO:0007669"/>
    <property type="project" value="UniProtKB-ARBA"/>
</dbReference>
<feature type="domain" description="RNase H type-1" evidence="3">
    <location>
        <begin position="899"/>
        <end position="1028"/>
    </location>
</feature>
<dbReference type="EMBL" id="CAVLGL010000035">
    <property type="protein sequence ID" value="CAK1581899.1"/>
    <property type="molecule type" value="Genomic_DNA"/>
</dbReference>
<comment type="caution">
    <text evidence="4">The sequence shown here is derived from an EMBL/GenBank/DDBJ whole genome shotgun (WGS) entry which is preliminary data.</text>
</comment>
<dbReference type="InterPro" id="IPR000477">
    <property type="entry name" value="RT_dom"/>
</dbReference>
<evidence type="ECO:0000259" key="3">
    <source>
        <dbReference type="PROSITE" id="PS50879"/>
    </source>
</evidence>
<reference evidence="4 5" key="1">
    <citation type="submission" date="2023-11" db="EMBL/GenBank/DDBJ databases">
        <authorList>
            <person name="Hedman E."/>
            <person name="Englund M."/>
            <person name="Stromberg M."/>
            <person name="Nyberg Akerstrom W."/>
            <person name="Nylinder S."/>
            <person name="Jareborg N."/>
            <person name="Kallberg Y."/>
            <person name="Kronander E."/>
        </authorList>
    </citation>
    <scope>NUCLEOTIDE SEQUENCE [LARGE SCALE GENOMIC DNA]</scope>
</reference>
<organism evidence="4 5">
    <name type="scientific">Parnassius mnemosyne</name>
    <name type="common">clouded apollo</name>
    <dbReference type="NCBI Taxonomy" id="213953"/>
    <lineage>
        <taxon>Eukaryota</taxon>
        <taxon>Metazoa</taxon>
        <taxon>Ecdysozoa</taxon>
        <taxon>Arthropoda</taxon>
        <taxon>Hexapoda</taxon>
        <taxon>Insecta</taxon>
        <taxon>Pterygota</taxon>
        <taxon>Neoptera</taxon>
        <taxon>Endopterygota</taxon>
        <taxon>Lepidoptera</taxon>
        <taxon>Glossata</taxon>
        <taxon>Ditrysia</taxon>
        <taxon>Papilionoidea</taxon>
        <taxon>Papilionidae</taxon>
        <taxon>Parnassiinae</taxon>
        <taxon>Parnassini</taxon>
        <taxon>Parnassius</taxon>
        <taxon>Driopa</taxon>
    </lineage>
</organism>
<dbReference type="InterPro" id="IPR052560">
    <property type="entry name" value="RdDP_mobile_element"/>
</dbReference>
<dbReference type="SUPFAM" id="SSF53098">
    <property type="entry name" value="Ribonuclease H-like"/>
    <property type="match status" value="1"/>
</dbReference>
<dbReference type="CDD" id="cd09276">
    <property type="entry name" value="Rnase_HI_RT_non_LTR"/>
    <property type="match status" value="1"/>
</dbReference>
<dbReference type="Gene3D" id="3.30.420.10">
    <property type="entry name" value="Ribonuclease H-like superfamily/Ribonuclease H"/>
    <property type="match status" value="1"/>
</dbReference>
<name>A0AAV1KHV1_9NEOP</name>
<evidence type="ECO:0000313" key="5">
    <source>
        <dbReference type="Proteomes" id="UP001314205"/>
    </source>
</evidence>
<dbReference type="GO" id="GO:0071897">
    <property type="term" value="P:DNA biosynthetic process"/>
    <property type="evidence" value="ECO:0007669"/>
    <property type="project" value="UniProtKB-ARBA"/>
</dbReference>
<dbReference type="InterPro" id="IPR036397">
    <property type="entry name" value="RNaseH_sf"/>
</dbReference>
<dbReference type="Pfam" id="PF00075">
    <property type="entry name" value="RNase_H"/>
    <property type="match status" value="1"/>
</dbReference>
<evidence type="ECO:0000259" key="2">
    <source>
        <dbReference type="PROSITE" id="PS50878"/>
    </source>
</evidence>
<proteinExistence type="predicted"/>
<sequence length="1191" mass="137096">MGPDSDGGPAPAEQESKKRKLHDTRKGNAVDYKIFTKTNYTRQFPENHSVDCVVYVESQENEKIGNKNPIALTKLFTENVKGIAGVHRVNAYKVGITFRKPAPANNFLTMTHFLGKHKLKAFVPAHLTEITGVIRYVPKDLSNEDIYKSITCDAEVISVKRFMRKPSVYEVRPAEEKYIYNKADWSKYQELSETRFCNLEIHGTEPIDLYNNFVNILYDIRAETVPKQTPQQTLRVMRKPAPWWNQTCDDAVRKSKEALKEYRKSPSIPNFINYKKLDAQKKRILKEESINSWHNLCTSFNRMTPISRIWNYMKRFRRIGSSHNRYLADDWIPSFLDNITDSSQLNEDYLNDILDQSVENESNSFLNRPFTLNELYIALKSRKDTTPGLDSIPYMLIKKLHPNAQEMLLNIYNKLWNNLAIPKSWKTQCVIPILKPNKAANDPSSYRPISLTSCLGKLFENMLKLRLDYFAETQDKLPHIQFGFRKGRSCSESFVSLISELKKAKLSHSNVICVFLDVKGAFDNVNIECLIKVLHELNLPRNVLIWILNFLHDRTLFVKFNNKLHGPRPVNKGTMQGATLSPLLYNLYTSQILKYVDTSQVKILQFADDLLLYSENQNINTAINRINTALAQLHLYYSNILKLEISSEKSKVLVFSKDTFVNSGIKINYNNDTIPIANHHKFLGVVLDDKLKFDKHINYICQNAMKSINVLRSLAGTFWGSDPKTLSMLYKSIVRSHFDYSSLAYMNISSTLLRKLDVIQNMGLRIISGAMRTTPIVSMEVENCIPPLSLRRLQLAERFCLKELSCNNDIVLSNILYPAEVSQLNGTANISANTLISGTLPEITTITTCVKNQTRDMYISNKWPIYKCPYDTLLNYLDIKCHLNSVSTKNEFLEFLNEKKDFYTIYTDGSKSDLVKAAFYDPQMKVIKCIKLPSNCSIFTAESWAILAALSYVNTNVNSVNILIVSDSKSVLSALCNCNLVYKQNYILYKIKDKLQTIGKCIEFLWVPSHSGIVGNEIVDQATRQDHHEDQTQDCKVPFTDYYQHFKILSKKLWKDYWNITTVNKGKWYAELQPDLPTIPWYNRFKYTGRKFITTINRLRFGHCLVPAHLYRMKIVADDKCTHCAQHNADINHIIFQCPSFGIQRLTLVSEISDVAEENSISVPRRVQDLLTDVAFFMPLFKFILNTVGKL</sequence>